<gene>
    <name evidence="8" type="ORF">jhhlp_008477</name>
</gene>
<dbReference type="EMBL" id="NLAX01001623">
    <property type="protein sequence ID" value="PKS05110.1"/>
    <property type="molecule type" value="Genomic_DNA"/>
</dbReference>
<evidence type="ECO:0000256" key="1">
    <source>
        <dbReference type="ARBA" id="ARBA00004964"/>
    </source>
</evidence>
<dbReference type="UniPathway" id="UPA00164"/>
<proteinExistence type="inferred from homology"/>
<evidence type="ECO:0000313" key="9">
    <source>
        <dbReference type="Proteomes" id="UP000233524"/>
    </source>
</evidence>
<evidence type="ECO:0000256" key="3">
    <source>
        <dbReference type="ARBA" id="ARBA00022676"/>
    </source>
</evidence>
<dbReference type="AlphaFoldDB" id="A0A2N3MY61"/>
<keyword evidence="4 7" id="KW-0808">Transferase</keyword>
<evidence type="ECO:0000256" key="7">
    <source>
        <dbReference type="RuleBase" id="RU363104"/>
    </source>
</evidence>
<keyword evidence="9" id="KW-1185">Reference proteome</keyword>
<dbReference type="SUPFAM" id="SSF53756">
    <property type="entry name" value="UDP-Glycosyltransferase/glycogen phosphorylase"/>
    <property type="match status" value="2"/>
</dbReference>
<evidence type="ECO:0000256" key="2">
    <source>
        <dbReference type="ARBA" id="ARBA00010686"/>
    </source>
</evidence>
<dbReference type="OrthoDB" id="3165478at2759"/>
<protein>
    <recommendedName>
        <fullName evidence="7">Glycogen [starch] synthase</fullName>
        <ecNumber evidence="7">2.4.1.11</ecNumber>
    </recommendedName>
</protein>
<evidence type="ECO:0000256" key="6">
    <source>
        <dbReference type="ARBA" id="ARBA00047345"/>
    </source>
</evidence>
<dbReference type="GO" id="GO:0005737">
    <property type="term" value="C:cytoplasm"/>
    <property type="evidence" value="ECO:0007669"/>
    <property type="project" value="TreeGrafter"/>
</dbReference>
<comment type="similarity">
    <text evidence="2 7">Belongs to the glycosyltransferase 3 family.</text>
</comment>
<comment type="pathway">
    <text evidence="1 7">Glycan biosynthesis; glycogen biosynthesis.</text>
</comment>
<organism evidence="8 9">
    <name type="scientific">Lomentospora prolificans</name>
    <dbReference type="NCBI Taxonomy" id="41688"/>
    <lineage>
        <taxon>Eukaryota</taxon>
        <taxon>Fungi</taxon>
        <taxon>Dikarya</taxon>
        <taxon>Ascomycota</taxon>
        <taxon>Pezizomycotina</taxon>
        <taxon>Sordariomycetes</taxon>
        <taxon>Hypocreomycetidae</taxon>
        <taxon>Microascales</taxon>
        <taxon>Microascaceae</taxon>
        <taxon>Lomentospora</taxon>
    </lineage>
</organism>
<comment type="catalytic activity">
    <reaction evidence="6">
        <text>[(1-&gt;4)-alpha-D-glucosyl](n) + UDP-alpha-D-glucose = [(1-&gt;4)-alpha-D-glucosyl](n+1) + UDP + H(+)</text>
        <dbReference type="Rhea" id="RHEA:18549"/>
        <dbReference type="Rhea" id="RHEA-COMP:9584"/>
        <dbReference type="Rhea" id="RHEA-COMP:9587"/>
        <dbReference type="ChEBI" id="CHEBI:15378"/>
        <dbReference type="ChEBI" id="CHEBI:15444"/>
        <dbReference type="ChEBI" id="CHEBI:58223"/>
        <dbReference type="ChEBI" id="CHEBI:58885"/>
        <dbReference type="EC" id="2.4.1.11"/>
    </reaction>
    <physiologicalReaction direction="left-to-right" evidence="6">
        <dbReference type="Rhea" id="RHEA:18550"/>
    </physiologicalReaction>
</comment>
<dbReference type="PANTHER" id="PTHR10176:SF3">
    <property type="entry name" value="GLYCOGEN [STARCH] SYNTHASE"/>
    <property type="match status" value="1"/>
</dbReference>
<accession>A0A2N3MY61</accession>
<dbReference type="STRING" id="41688.A0A2N3MY61"/>
<comment type="caution">
    <text evidence="8">The sequence shown here is derived from an EMBL/GenBank/DDBJ whole genome shotgun (WGS) entry which is preliminary data.</text>
</comment>
<dbReference type="InParanoid" id="A0A2N3MY61"/>
<dbReference type="EC" id="2.4.1.11" evidence="7"/>
<dbReference type="Gene3D" id="3.40.50.2000">
    <property type="entry name" value="Glycogen Phosphorylase B"/>
    <property type="match status" value="2"/>
</dbReference>
<reference evidence="8 9" key="1">
    <citation type="journal article" date="2017" name="G3 (Bethesda)">
        <title>First Draft Genome Sequence of the Pathogenic Fungus Lomentospora prolificans (Formerly Scedosporium prolificans).</title>
        <authorList>
            <person name="Luo R."/>
            <person name="Zimin A."/>
            <person name="Workman R."/>
            <person name="Fan Y."/>
            <person name="Pertea G."/>
            <person name="Grossman N."/>
            <person name="Wear M.P."/>
            <person name="Jia B."/>
            <person name="Miller H."/>
            <person name="Casadevall A."/>
            <person name="Timp W."/>
            <person name="Zhang S.X."/>
            <person name="Salzberg S.L."/>
        </authorList>
    </citation>
    <scope>NUCLEOTIDE SEQUENCE [LARGE SCALE GENOMIC DNA]</scope>
    <source>
        <strain evidence="8 9">JHH-5317</strain>
    </source>
</reference>
<evidence type="ECO:0000313" key="8">
    <source>
        <dbReference type="EMBL" id="PKS05110.1"/>
    </source>
</evidence>
<keyword evidence="3 7" id="KW-0328">Glycosyltransferase</keyword>
<evidence type="ECO:0000256" key="4">
    <source>
        <dbReference type="ARBA" id="ARBA00022679"/>
    </source>
</evidence>
<dbReference type="VEuPathDB" id="FungiDB:jhhlp_008477"/>
<dbReference type="GO" id="GO:0005978">
    <property type="term" value="P:glycogen biosynthetic process"/>
    <property type="evidence" value="ECO:0007669"/>
    <property type="project" value="UniProtKB-UniPathway"/>
</dbReference>
<dbReference type="Proteomes" id="UP000233524">
    <property type="component" value="Unassembled WGS sequence"/>
</dbReference>
<comment type="function">
    <text evidence="7">Transfers the glycosyl residue from UDP-Glc to the non-reducing end of alpha-1,4-glucan.</text>
</comment>
<sequence length="637" mass="73188">MEETHQPRSREALLFETSIEVGSQIGGIHTVLRSKAQITVEEYGNRYTLVGPLVRQSAAVEVRECEPSTPSIAAAIKAMETRGVRIIYGRWMIPKAPRVLLIDTKPGEEHLDEWIKDLSKKVGYDLPSDDELITKGVLFAYFLITFMEELSKNEQKRPVIWHGHEWPGSISLILAKKKKLNMATIFTTHATSLGRQICKKSVEKYIQCLQSPYDESFADGTDCYHRHHVERAVAHSCDLFTTVSPITARECENLLQRKPDAILLNGLNVSEISDVNEFCRYDSRSKIDDFVRGHFYGQLDFDLNNTLYFFLAGRYEFTNKGADMYIEALARLNERLKEVQHNGKDTVSVVGFIIMPAEKIAIFPECLESHAIVKSLRGAMKFWEKNIGNELFERAIRWKQGDPLPTQNLQDLIPEEEENNLRTRLYNLEQPHKAQVVTHELVDSKNDPILNRLKDLDLVNRAEDKVKVVFHPEFLRPYNPMLPVNYDEFVRGTDLGVFPSSYEPWGYTPAECAVMGVPSITTNLSGFGYHMHDVLGEHGPKYGVYIADRWTKNFNDCVEQMVDQMFQICLMTHRERLLQRRRVEDLSEILDWSYMNSDYRRARRMALQRRYGEDVSKGDEDIPDAGSAILQEIKGGK</sequence>
<dbReference type="GO" id="GO:0004373">
    <property type="term" value="F:alpha-1,4-glucan glucosyltransferase (UDP-glucose donor) activity"/>
    <property type="evidence" value="ECO:0007669"/>
    <property type="project" value="UniProtKB-EC"/>
</dbReference>
<dbReference type="PANTHER" id="PTHR10176">
    <property type="entry name" value="GLYCOGEN SYNTHASE"/>
    <property type="match status" value="1"/>
</dbReference>
<dbReference type="Gene3D" id="6.10.260.10">
    <property type="match status" value="1"/>
</dbReference>
<evidence type="ECO:0000256" key="5">
    <source>
        <dbReference type="ARBA" id="ARBA00023056"/>
    </source>
</evidence>
<dbReference type="Pfam" id="PF05693">
    <property type="entry name" value="Glycogen_syn"/>
    <property type="match status" value="1"/>
</dbReference>
<keyword evidence="5 7" id="KW-0320">Glycogen biosynthesis</keyword>
<name>A0A2N3MY61_9PEZI</name>
<dbReference type="InterPro" id="IPR008631">
    <property type="entry name" value="Glycogen_synth"/>
</dbReference>